<comment type="similarity">
    <text evidence="1">Belongs to the Gfo/Idh/MocA family.</text>
</comment>
<keyword evidence="2" id="KW-0560">Oxidoreductase</keyword>
<dbReference type="GO" id="GO:0016491">
    <property type="term" value="F:oxidoreductase activity"/>
    <property type="evidence" value="ECO:0007669"/>
    <property type="project" value="UniProtKB-KW"/>
</dbReference>
<dbReference type="Gene3D" id="3.40.50.720">
    <property type="entry name" value="NAD(P)-binding Rossmann-like Domain"/>
    <property type="match status" value="1"/>
</dbReference>
<accession>A0A916RGS6</accession>
<reference evidence="6 7" key="1">
    <citation type="journal article" date="2014" name="Int. J. Syst. Evol. Microbiol.">
        <title>Complete genome sequence of Corynebacterium casei LMG S-19264T (=DSM 44701T), isolated from a smear-ripened cheese.</title>
        <authorList>
            <consortium name="US DOE Joint Genome Institute (JGI-PGF)"/>
            <person name="Walter F."/>
            <person name="Albersmeier A."/>
            <person name="Kalinowski J."/>
            <person name="Ruckert C."/>
        </authorList>
    </citation>
    <scope>NUCLEOTIDE SEQUENCE [LARGE SCALE GENOMIC DNA]</scope>
    <source>
        <strain evidence="6 7">CGMCC 1.15896</strain>
    </source>
</reference>
<evidence type="ECO:0000256" key="2">
    <source>
        <dbReference type="ARBA" id="ARBA00023002"/>
    </source>
</evidence>
<dbReference type="AlphaFoldDB" id="A0A916RGS6"/>
<dbReference type="InterPro" id="IPR000683">
    <property type="entry name" value="Gfo/Idh/MocA-like_OxRdtase_N"/>
</dbReference>
<feature type="domain" description="Gfo/Idh/MocA-like oxidoreductase N-terminal" evidence="4">
    <location>
        <begin position="5"/>
        <end position="122"/>
    </location>
</feature>
<dbReference type="PANTHER" id="PTHR43708">
    <property type="entry name" value="CONSERVED EXPRESSED OXIDOREDUCTASE (EUROFUNG)"/>
    <property type="match status" value="1"/>
</dbReference>
<dbReference type="InterPro" id="IPR036291">
    <property type="entry name" value="NAD(P)-bd_dom_sf"/>
</dbReference>
<dbReference type="OrthoDB" id="9792935at2"/>
<gene>
    <name evidence="6" type="ORF">GCM10011499_26720</name>
</gene>
<sequence length="361" mass="40130">MTALRLIIVGLGARSKFWLRVIADQPGVTLLAMADPDRAARDRAQSEWPGVPVFRSLAEAVQSVDADAVLLSTPPSGRHDDIETACGAGLAILAEKPLANSVAEAARFVELCEATDTPLMVGLNFRYLPVTIALRELFSGPLGRPSFARFSYERWRDGHLPHINKYPLTMGQPMLWEQSIHHFDLMRYVYDSEPVEIFAKTFNPPWSMYADDANVSALITFDNGVIVNYQGTWAANWTQPQFTWRSECANGIAFQRDQFGALGYALRDDQSVTDVPLPDYRQWIDDAALLLRRFVLALKGEIALECTGRDHLKSLQMVQASIISSQRGEAIDPAGLELSSQKGGRPEVLVPPATQRTSKWQ</sequence>
<evidence type="ECO:0000259" key="4">
    <source>
        <dbReference type="Pfam" id="PF01408"/>
    </source>
</evidence>
<dbReference type="EMBL" id="BMKB01000004">
    <property type="protein sequence ID" value="GGA55203.1"/>
    <property type="molecule type" value="Genomic_DNA"/>
</dbReference>
<dbReference type="RefSeq" id="WP_127072138.1">
    <property type="nucleotide sequence ID" value="NZ_BMKB01000004.1"/>
</dbReference>
<keyword evidence="7" id="KW-1185">Reference proteome</keyword>
<evidence type="ECO:0000313" key="6">
    <source>
        <dbReference type="EMBL" id="GGA55203.1"/>
    </source>
</evidence>
<name>A0A916RGS6_9HYPH</name>
<dbReference type="SUPFAM" id="SSF51735">
    <property type="entry name" value="NAD(P)-binding Rossmann-fold domains"/>
    <property type="match status" value="1"/>
</dbReference>
<evidence type="ECO:0000259" key="5">
    <source>
        <dbReference type="Pfam" id="PF22725"/>
    </source>
</evidence>
<organism evidence="6 7">
    <name type="scientific">Pelagibacterium lentulum</name>
    <dbReference type="NCBI Taxonomy" id="2029865"/>
    <lineage>
        <taxon>Bacteria</taxon>
        <taxon>Pseudomonadati</taxon>
        <taxon>Pseudomonadota</taxon>
        <taxon>Alphaproteobacteria</taxon>
        <taxon>Hyphomicrobiales</taxon>
        <taxon>Devosiaceae</taxon>
        <taxon>Pelagibacterium</taxon>
    </lineage>
</organism>
<evidence type="ECO:0008006" key="8">
    <source>
        <dbReference type="Google" id="ProtNLM"/>
    </source>
</evidence>
<evidence type="ECO:0000256" key="1">
    <source>
        <dbReference type="ARBA" id="ARBA00010928"/>
    </source>
</evidence>
<dbReference type="Pfam" id="PF22725">
    <property type="entry name" value="GFO_IDH_MocA_C3"/>
    <property type="match status" value="1"/>
</dbReference>
<evidence type="ECO:0000313" key="7">
    <source>
        <dbReference type="Proteomes" id="UP000596977"/>
    </source>
</evidence>
<dbReference type="Gene3D" id="3.30.360.10">
    <property type="entry name" value="Dihydrodipicolinate Reductase, domain 2"/>
    <property type="match status" value="1"/>
</dbReference>
<protein>
    <recommendedName>
        <fullName evidence="8">Gfo/Idh/MocA family oxidoreductase</fullName>
    </recommendedName>
</protein>
<proteinExistence type="inferred from homology"/>
<dbReference type="Pfam" id="PF01408">
    <property type="entry name" value="GFO_IDH_MocA"/>
    <property type="match status" value="1"/>
</dbReference>
<evidence type="ECO:0000256" key="3">
    <source>
        <dbReference type="SAM" id="MobiDB-lite"/>
    </source>
</evidence>
<dbReference type="InterPro" id="IPR051317">
    <property type="entry name" value="Gfo/Idh/MocA_oxidoreduct"/>
</dbReference>
<dbReference type="InterPro" id="IPR055170">
    <property type="entry name" value="GFO_IDH_MocA-like_dom"/>
</dbReference>
<dbReference type="GO" id="GO:0000166">
    <property type="term" value="F:nucleotide binding"/>
    <property type="evidence" value="ECO:0007669"/>
    <property type="project" value="InterPro"/>
</dbReference>
<dbReference type="SUPFAM" id="SSF55347">
    <property type="entry name" value="Glyceraldehyde-3-phosphate dehydrogenase-like, C-terminal domain"/>
    <property type="match status" value="1"/>
</dbReference>
<feature type="domain" description="GFO/IDH/MocA-like oxidoreductase" evidence="5">
    <location>
        <begin position="139"/>
        <end position="241"/>
    </location>
</feature>
<comment type="caution">
    <text evidence="6">The sequence shown here is derived from an EMBL/GenBank/DDBJ whole genome shotgun (WGS) entry which is preliminary data.</text>
</comment>
<dbReference type="PANTHER" id="PTHR43708:SF5">
    <property type="entry name" value="CONSERVED EXPRESSED OXIDOREDUCTASE (EUROFUNG)-RELATED"/>
    <property type="match status" value="1"/>
</dbReference>
<feature type="region of interest" description="Disordered" evidence="3">
    <location>
        <begin position="334"/>
        <end position="361"/>
    </location>
</feature>
<dbReference type="Proteomes" id="UP000596977">
    <property type="component" value="Unassembled WGS sequence"/>
</dbReference>